<dbReference type="GO" id="GO:0008483">
    <property type="term" value="F:transaminase activity"/>
    <property type="evidence" value="ECO:0007669"/>
    <property type="project" value="UniProtKB-KW"/>
</dbReference>
<organism evidence="6 7">
    <name type="scientific">Streptomyces pluripotens</name>
    <dbReference type="NCBI Taxonomy" id="1355015"/>
    <lineage>
        <taxon>Bacteria</taxon>
        <taxon>Bacillati</taxon>
        <taxon>Actinomycetota</taxon>
        <taxon>Actinomycetes</taxon>
        <taxon>Kitasatosporales</taxon>
        <taxon>Streptomycetaceae</taxon>
        <taxon>Streptomyces</taxon>
    </lineage>
</organism>
<dbReference type="PANTHER" id="PTHR42832:SF3">
    <property type="entry name" value="L-GLUTAMINE--4-(METHYLSULFANYL)-2-OXOBUTANOATE AMINOTRANSFERASE"/>
    <property type="match status" value="1"/>
</dbReference>
<dbReference type="CDD" id="cd00609">
    <property type="entry name" value="AAT_like"/>
    <property type="match status" value="1"/>
</dbReference>
<evidence type="ECO:0000259" key="5">
    <source>
        <dbReference type="Pfam" id="PF00155"/>
    </source>
</evidence>
<protein>
    <recommendedName>
        <fullName evidence="4">Aminotransferase</fullName>
        <ecNumber evidence="4">2.6.1.-</ecNumber>
    </recommendedName>
</protein>
<keyword evidence="7" id="KW-1185">Reference proteome</keyword>
<dbReference type="Proteomes" id="UP000031501">
    <property type="component" value="Chromosome"/>
</dbReference>
<dbReference type="PROSITE" id="PS00105">
    <property type="entry name" value="AA_TRANSFER_CLASS_1"/>
    <property type="match status" value="1"/>
</dbReference>
<dbReference type="InterPro" id="IPR004838">
    <property type="entry name" value="NHTrfase_class1_PyrdxlP-BS"/>
</dbReference>
<reference evidence="6 7" key="1">
    <citation type="submission" date="2017-07" db="EMBL/GenBank/DDBJ databases">
        <title>Genome sequence of Streptomyces pluripotens MUSC 137T.</title>
        <authorList>
            <person name="Ser H.-L."/>
            <person name="Lee L.-H."/>
        </authorList>
    </citation>
    <scope>NUCLEOTIDE SEQUENCE [LARGE SCALE GENOMIC DNA]</scope>
    <source>
        <strain evidence="6 7">MUSC 137</strain>
    </source>
</reference>
<dbReference type="EC" id="2.6.1.-" evidence="4"/>
<dbReference type="InterPro" id="IPR015424">
    <property type="entry name" value="PyrdxlP-dep_Trfase"/>
</dbReference>
<comment type="cofactor">
    <cofactor evidence="1 4">
        <name>pyridoxal 5'-phosphate</name>
        <dbReference type="ChEBI" id="CHEBI:597326"/>
    </cofactor>
</comment>
<dbReference type="InterPro" id="IPR019880">
    <property type="entry name" value="OxyQ"/>
</dbReference>
<keyword evidence="2 4" id="KW-0032">Aminotransferase</keyword>
<dbReference type="GO" id="GO:0030170">
    <property type="term" value="F:pyridoxal phosphate binding"/>
    <property type="evidence" value="ECO:0007669"/>
    <property type="project" value="InterPro"/>
</dbReference>
<evidence type="ECO:0000256" key="2">
    <source>
        <dbReference type="ARBA" id="ARBA00022576"/>
    </source>
</evidence>
<evidence type="ECO:0000256" key="4">
    <source>
        <dbReference type="RuleBase" id="RU000481"/>
    </source>
</evidence>
<comment type="similarity">
    <text evidence="4">Belongs to the class-I pyridoxal-phosphate-dependent aminotransferase family.</text>
</comment>
<dbReference type="RefSeq" id="WP_052318935.1">
    <property type="nucleotide sequence ID" value="NZ_CP021080.1"/>
</dbReference>
<evidence type="ECO:0000256" key="1">
    <source>
        <dbReference type="ARBA" id="ARBA00001933"/>
    </source>
</evidence>
<dbReference type="PANTHER" id="PTHR42832">
    <property type="entry name" value="AMINO ACID AMINOTRANSFERASE"/>
    <property type="match status" value="1"/>
</dbReference>
<dbReference type="InterPro" id="IPR015422">
    <property type="entry name" value="PyrdxlP-dep_Trfase_small"/>
</dbReference>
<dbReference type="KEGG" id="splu:LK06_021900"/>
<evidence type="ECO:0000256" key="3">
    <source>
        <dbReference type="ARBA" id="ARBA00022679"/>
    </source>
</evidence>
<dbReference type="InterPro" id="IPR015421">
    <property type="entry name" value="PyrdxlP-dep_Trfase_major"/>
</dbReference>
<proteinExistence type="inferred from homology"/>
<evidence type="ECO:0000313" key="7">
    <source>
        <dbReference type="Proteomes" id="UP000031501"/>
    </source>
</evidence>
<feature type="domain" description="Aminotransferase class I/classII large" evidence="5">
    <location>
        <begin position="42"/>
        <end position="375"/>
    </location>
</feature>
<sequence length="375" mass="40612">MPAASARPSASHGQSLRDRLPAFPWDKLEPYKKTAAAHPDGIVDLSVGTPVDPVPELVQKALMDAADSPGYPTVWGTLALRDAITGWLERRLGARDVTHHHVLPVVGSKELVAWLPTQLGLGPGDKVAYPRLAYPTYEVGARLARADYEVYDDPRELDPSGLKLLWLNSPSNPTGRVLSKEDLAGIVSWAREHGVLLVSDECYLELGWDADPVSVLHPDVNEGSYDGVVAVHSLSKRSNLAGYRAAFIAGDPTVLGPLLEIRKHGGMMTPAPTQAAAVAALGDDEHVRVQRERYAARREALRGALLGHGFRIEHSEASLYLWATRDESCWDTVSHLAGLGILVAPGDFYGEAGDRFVRVALTATDERVRAAVARL</sequence>
<dbReference type="OrthoDB" id="9813612at2"/>
<dbReference type="Pfam" id="PF00155">
    <property type="entry name" value="Aminotran_1_2"/>
    <property type="match status" value="1"/>
</dbReference>
<gene>
    <name evidence="6" type="primary">dapC</name>
    <name evidence="6" type="ORF">LK07_23055</name>
</gene>
<dbReference type="EMBL" id="CP022433">
    <property type="protein sequence ID" value="ASN26411.1"/>
    <property type="molecule type" value="Genomic_DNA"/>
</dbReference>
<evidence type="ECO:0000313" key="6">
    <source>
        <dbReference type="EMBL" id="ASN26411.1"/>
    </source>
</evidence>
<accession>A0A221P2F6</accession>
<dbReference type="InterPro" id="IPR004839">
    <property type="entry name" value="Aminotransferase_I/II_large"/>
</dbReference>
<dbReference type="NCBIfam" id="TIGR03539">
    <property type="entry name" value="DapC_actino"/>
    <property type="match status" value="1"/>
</dbReference>
<keyword evidence="3 4" id="KW-0808">Transferase</keyword>
<dbReference type="SUPFAM" id="SSF53383">
    <property type="entry name" value="PLP-dependent transferases"/>
    <property type="match status" value="1"/>
</dbReference>
<dbReference type="Gene3D" id="3.40.640.10">
    <property type="entry name" value="Type I PLP-dependent aspartate aminotransferase-like (Major domain)"/>
    <property type="match status" value="1"/>
</dbReference>
<name>A0A221P2F6_9ACTN</name>
<dbReference type="InterPro" id="IPR050881">
    <property type="entry name" value="LL-DAP_aminotransferase"/>
</dbReference>
<dbReference type="Gene3D" id="3.90.1150.10">
    <property type="entry name" value="Aspartate Aminotransferase, domain 1"/>
    <property type="match status" value="1"/>
</dbReference>
<dbReference type="STRING" id="1355015.LK06_021900"/>
<dbReference type="AlphaFoldDB" id="A0A221P2F6"/>